<comment type="caution">
    <text evidence="2">The sequence shown here is derived from an EMBL/GenBank/DDBJ whole genome shotgun (WGS) entry which is preliminary data.</text>
</comment>
<evidence type="ECO:0000313" key="2">
    <source>
        <dbReference type="EMBL" id="KYD19325.1"/>
    </source>
</evidence>
<dbReference type="AlphaFoldDB" id="A0A150M4J6"/>
<dbReference type="EMBL" id="LQYT01000042">
    <property type="protein sequence ID" value="KYD19325.1"/>
    <property type="molecule type" value="Genomic_DNA"/>
</dbReference>
<dbReference type="STRING" id="301148.B4135_2056"/>
<organism evidence="2 3">
    <name type="scientific">Caldibacillus debilis</name>
    <dbReference type="NCBI Taxonomy" id="301148"/>
    <lineage>
        <taxon>Bacteria</taxon>
        <taxon>Bacillati</taxon>
        <taxon>Bacillota</taxon>
        <taxon>Bacilli</taxon>
        <taxon>Bacillales</taxon>
        <taxon>Bacillaceae</taxon>
        <taxon>Caldibacillus</taxon>
    </lineage>
</organism>
<gene>
    <name evidence="2" type="ORF">B4135_2056</name>
</gene>
<feature type="region of interest" description="Disordered" evidence="1">
    <location>
        <begin position="1"/>
        <end position="23"/>
    </location>
</feature>
<dbReference type="Proteomes" id="UP000075683">
    <property type="component" value="Unassembled WGS sequence"/>
</dbReference>
<reference evidence="2 3" key="1">
    <citation type="submission" date="2016-01" db="EMBL/GenBank/DDBJ databases">
        <title>Draft Genome Sequences of Seven Thermophilic Sporeformers Isolated from Foods.</title>
        <authorList>
            <person name="Berendsen E.M."/>
            <person name="Wells-Bennik M.H."/>
            <person name="Krawcyk A.O."/>
            <person name="De Jong A."/>
            <person name="Holsappel S."/>
            <person name="Eijlander R.T."/>
            <person name="Kuipers O.P."/>
        </authorList>
    </citation>
    <scope>NUCLEOTIDE SEQUENCE [LARGE SCALE GENOMIC DNA]</scope>
    <source>
        <strain evidence="2 3">B4135</strain>
    </source>
</reference>
<accession>A0A150M4J6</accession>
<evidence type="ECO:0000256" key="1">
    <source>
        <dbReference type="SAM" id="MobiDB-lite"/>
    </source>
</evidence>
<sequence length="55" mass="6026">MPPFSRPGDEGAGPPMPREAAGRTARQILSVTCYAVKKDKIPFLSSLNPLHPCRY</sequence>
<proteinExistence type="predicted"/>
<name>A0A150M4J6_9BACI</name>
<evidence type="ECO:0000313" key="3">
    <source>
        <dbReference type="Proteomes" id="UP000075683"/>
    </source>
</evidence>
<protein>
    <submittedName>
        <fullName evidence="2">Uncharacterized protein</fullName>
    </submittedName>
</protein>